<sequence length="553" mass="60401">MSSRPVFTSSGDVSADVVVIGSGVVGALVAHQLASAGHSVVILEAGLRLPRSEFVERWRNMAYFNRLHSDFQGLYPQSELAPAPLYFPPNKYVGLNGPNGSAFQQGYLRTVGGTTWHWAASCWRHLPVDFRMKSTYGVGRDWPISYDEIEPYYCRAEDAMGVSGPHDKDLQSPQERSKPYPRDMIPFGYGDKRVAELVNPHGFKLVPIPQGRSVEPFEERPACCGNNNCQPICPIGAMYNGIQHVLKAEDAGAVTIDQAVVYKFDTDEKNRVTAVHWYDAHKRSHKARARVVVAACNGIETPRLMLLAANERNPHGIANSSDQVGRNMMDHSGVHATFLANEPLWFGRGPAQSSCIVGARTGDFRSQYSANKMILNNISRVAPATEQALELGLVGQDLDDEIRRRAACGVDLSVSLEPLPDPNNRLTLSDTRKDPLGLACPDIYYDVGDYVRRGTQAVHDQVKQISGLLGGTELRITTDYNANNHIMGGAIMGDDPKTSVVDGWCRTHDHTNLWLPGGAAMCSASVVNTTLSMAALGIRAADSIQNAFKAGEV</sequence>
<evidence type="ECO:0000259" key="7">
    <source>
        <dbReference type="Pfam" id="PF00732"/>
    </source>
</evidence>
<evidence type="ECO:0000256" key="1">
    <source>
        <dbReference type="ARBA" id="ARBA00001974"/>
    </source>
</evidence>
<protein>
    <submittedName>
        <fullName evidence="10">Glucose-methanol-choline oxidoreductase</fullName>
    </submittedName>
</protein>
<dbReference type="Pfam" id="PF00732">
    <property type="entry name" value="GMC_oxred_N"/>
    <property type="match status" value="1"/>
</dbReference>
<keyword evidence="5" id="KW-0560">Oxidoreductase</keyword>
<evidence type="ECO:0000313" key="11">
    <source>
        <dbReference type="Proteomes" id="UP000032679"/>
    </source>
</evidence>
<dbReference type="PANTHER" id="PTHR42784:SF1">
    <property type="entry name" value="PYRANOSE 2-OXIDASE"/>
    <property type="match status" value="1"/>
</dbReference>
<evidence type="ECO:0000259" key="8">
    <source>
        <dbReference type="Pfam" id="PF01266"/>
    </source>
</evidence>
<dbReference type="SUPFAM" id="SSF51905">
    <property type="entry name" value="FAD/NAD(P)-binding domain"/>
    <property type="match status" value="1"/>
</dbReference>
<organism evidence="10 11">
    <name type="scientific">Tanticharoenia sakaeratensis NBRC 103193</name>
    <dbReference type="NCBI Taxonomy" id="1231623"/>
    <lineage>
        <taxon>Bacteria</taxon>
        <taxon>Pseudomonadati</taxon>
        <taxon>Pseudomonadota</taxon>
        <taxon>Alphaproteobacteria</taxon>
        <taxon>Acetobacterales</taxon>
        <taxon>Acetobacteraceae</taxon>
        <taxon>Tanticharoenia</taxon>
    </lineage>
</organism>
<dbReference type="GO" id="GO:0016614">
    <property type="term" value="F:oxidoreductase activity, acting on CH-OH group of donors"/>
    <property type="evidence" value="ECO:0007669"/>
    <property type="project" value="InterPro"/>
</dbReference>
<dbReference type="InterPro" id="IPR036188">
    <property type="entry name" value="FAD/NAD-bd_sf"/>
</dbReference>
<dbReference type="PANTHER" id="PTHR42784">
    <property type="entry name" value="PYRANOSE 2-OXIDASE"/>
    <property type="match status" value="1"/>
</dbReference>
<evidence type="ECO:0000256" key="3">
    <source>
        <dbReference type="ARBA" id="ARBA00022630"/>
    </source>
</evidence>
<accession>A0A0D6MGZ4</accession>
<name>A0A0D6MGZ4_9PROT</name>
<keyword evidence="11" id="KW-1185">Reference proteome</keyword>
<dbReference type="InterPro" id="IPR006076">
    <property type="entry name" value="FAD-dep_OxRdtase"/>
</dbReference>
<feature type="region of interest" description="Disordered" evidence="6">
    <location>
        <begin position="163"/>
        <end position="182"/>
    </location>
</feature>
<dbReference type="Gene3D" id="3.50.50.60">
    <property type="entry name" value="FAD/NAD(P)-binding domain"/>
    <property type="match status" value="2"/>
</dbReference>
<keyword evidence="4" id="KW-0274">FAD</keyword>
<dbReference type="Pfam" id="PF05199">
    <property type="entry name" value="GMC_oxred_C"/>
    <property type="match status" value="1"/>
</dbReference>
<dbReference type="Pfam" id="PF01266">
    <property type="entry name" value="DAO"/>
    <property type="match status" value="1"/>
</dbReference>
<dbReference type="GO" id="GO:0050660">
    <property type="term" value="F:flavin adenine dinucleotide binding"/>
    <property type="evidence" value="ECO:0007669"/>
    <property type="project" value="InterPro"/>
</dbReference>
<evidence type="ECO:0000256" key="5">
    <source>
        <dbReference type="ARBA" id="ARBA00023002"/>
    </source>
</evidence>
<dbReference type="InterPro" id="IPR051473">
    <property type="entry name" value="P2Ox-like"/>
</dbReference>
<dbReference type="Proteomes" id="UP000032679">
    <property type="component" value="Unassembled WGS sequence"/>
</dbReference>
<gene>
    <name evidence="10" type="ORF">Tasa_003_070</name>
</gene>
<evidence type="ECO:0000256" key="2">
    <source>
        <dbReference type="ARBA" id="ARBA00010790"/>
    </source>
</evidence>
<feature type="compositionally biased region" description="Basic and acidic residues" evidence="6">
    <location>
        <begin position="165"/>
        <end position="181"/>
    </location>
</feature>
<feature type="domain" description="Glucose-methanol-choline oxidoreductase N-terminal" evidence="7">
    <location>
        <begin position="229"/>
        <end position="331"/>
    </location>
</feature>
<keyword evidence="3" id="KW-0285">Flavoprotein</keyword>
<dbReference type="AlphaFoldDB" id="A0A0D6MGZ4"/>
<proteinExistence type="inferred from homology"/>
<dbReference type="STRING" id="1231623.Tasa_003_070"/>
<feature type="domain" description="FAD dependent oxidoreductase" evidence="8">
    <location>
        <begin position="16"/>
        <end position="47"/>
    </location>
</feature>
<dbReference type="InterPro" id="IPR000172">
    <property type="entry name" value="GMC_OxRdtase_N"/>
</dbReference>
<evidence type="ECO:0000313" key="10">
    <source>
        <dbReference type="EMBL" id="GAN52892.1"/>
    </source>
</evidence>
<dbReference type="RefSeq" id="WP_048846287.1">
    <property type="nucleotide sequence ID" value="NZ_BALE01000003.1"/>
</dbReference>
<dbReference type="InterPro" id="IPR007867">
    <property type="entry name" value="GMC_OxRtase_C"/>
</dbReference>
<dbReference type="EMBL" id="BALE01000003">
    <property type="protein sequence ID" value="GAN52892.1"/>
    <property type="molecule type" value="Genomic_DNA"/>
</dbReference>
<feature type="domain" description="Glucose-methanol-choline oxidoreductase C-terminal" evidence="9">
    <location>
        <begin position="420"/>
        <end position="537"/>
    </location>
</feature>
<reference evidence="10 11" key="1">
    <citation type="submission" date="2012-10" db="EMBL/GenBank/DDBJ databases">
        <title>Genome sequencing of Tanticharoenia sakaeratensis NBRC 103193.</title>
        <authorList>
            <person name="Azuma Y."/>
            <person name="Hadano H."/>
            <person name="Hirakawa H."/>
            <person name="Matsushita K."/>
        </authorList>
    </citation>
    <scope>NUCLEOTIDE SEQUENCE [LARGE SCALE GENOMIC DNA]</scope>
    <source>
        <strain evidence="10 11">NBRC 103193</strain>
    </source>
</reference>
<evidence type="ECO:0000256" key="4">
    <source>
        <dbReference type="ARBA" id="ARBA00022827"/>
    </source>
</evidence>
<evidence type="ECO:0000259" key="9">
    <source>
        <dbReference type="Pfam" id="PF05199"/>
    </source>
</evidence>
<evidence type="ECO:0000256" key="6">
    <source>
        <dbReference type="SAM" id="MobiDB-lite"/>
    </source>
</evidence>
<comment type="caution">
    <text evidence="10">The sequence shown here is derived from an EMBL/GenBank/DDBJ whole genome shotgun (WGS) entry which is preliminary data.</text>
</comment>
<comment type="cofactor">
    <cofactor evidence="1">
        <name>FAD</name>
        <dbReference type="ChEBI" id="CHEBI:57692"/>
    </cofactor>
</comment>
<dbReference type="OrthoDB" id="9798604at2"/>
<comment type="similarity">
    <text evidence="2">Belongs to the GMC oxidoreductase family.</text>
</comment>